<evidence type="ECO:0000313" key="3">
    <source>
        <dbReference type="Proteomes" id="UP001431926"/>
    </source>
</evidence>
<name>A0ABZ1ZLU0_STRAQ</name>
<dbReference type="EMBL" id="CP109491">
    <property type="protein sequence ID" value="WUX39568.1"/>
    <property type="molecule type" value="Genomic_DNA"/>
</dbReference>
<evidence type="ECO:0000313" key="2">
    <source>
        <dbReference type="EMBL" id="WUX39568.1"/>
    </source>
</evidence>
<organism evidence="2 3">
    <name type="scientific">Streptomyces anulatus</name>
    <name type="common">Streptomyces chrysomallus</name>
    <dbReference type="NCBI Taxonomy" id="1892"/>
    <lineage>
        <taxon>Bacteria</taxon>
        <taxon>Bacillati</taxon>
        <taxon>Actinomycetota</taxon>
        <taxon>Actinomycetes</taxon>
        <taxon>Kitasatosporales</taxon>
        <taxon>Streptomycetaceae</taxon>
        <taxon>Streptomyces</taxon>
    </lineage>
</organism>
<keyword evidence="3" id="KW-1185">Reference proteome</keyword>
<feature type="region of interest" description="Disordered" evidence="1">
    <location>
        <begin position="68"/>
        <end position="90"/>
    </location>
</feature>
<sequence>MLGTGALAGGAFLTDASADSTGDDAAGSALGAVMCSMLAAATLAPMVRGLTGGAPYVPPMLHGSSVAAAGPGGGAPGPGRRSLLRGGRLPGLGPVGRASLRRAGLLSSGRRAGWCW</sequence>
<evidence type="ECO:0000256" key="1">
    <source>
        <dbReference type="SAM" id="MobiDB-lite"/>
    </source>
</evidence>
<protein>
    <recommendedName>
        <fullName evidence="4">MFS transporter</fullName>
    </recommendedName>
</protein>
<gene>
    <name evidence="2" type="ORF">OG367_26660</name>
</gene>
<accession>A0ABZ1ZLU0</accession>
<dbReference type="Proteomes" id="UP001431926">
    <property type="component" value="Chromosome"/>
</dbReference>
<proteinExistence type="predicted"/>
<reference evidence="2" key="1">
    <citation type="submission" date="2022-10" db="EMBL/GenBank/DDBJ databases">
        <title>The complete genomes of actinobacterial strains from the NBC collection.</title>
        <authorList>
            <person name="Joergensen T.S."/>
            <person name="Alvarez Arevalo M."/>
            <person name="Sterndorff E.B."/>
            <person name="Faurdal D."/>
            <person name="Vuksanovic O."/>
            <person name="Mourched A.-S."/>
            <person name="Charusanti P."/>
            <person name="Shaw S."/>
            <person name="Blin K."/>
            <person name="Weber T."/>
        </authorList>
    </citation>
    <scope>NUCLEOTIDE SEQUENCE</scope>
    <source>
        <strain evidence="2">NBC_01436</strain>
    </source>
</reference>
<feature type="compositionally biased region" description="Low complexity" evidence="1">
    <location>
        <begin position="78"/>
        <end position="87"/>
    </location>
</feature>
<evidence type="ECO:0008006" key="4">
    <source>
        <dbReference type="Google" id="ProtNLM"/>
    </source>
</evidence>